<organism evidence="2 3">
    <name type="scientific">Symbiodinium microadriaticum</name>
    <name type="common">Dinoflagellate</name>
    <name type="synonym">Zooxanthella microadriatica</name>
    <dbReference type="NCBI Taxonomy" id="2951"/>
    <lineage>
        <taxon>Eukaryota</taxon>
        <taxon>Sar</taxon>
        <taxon>Alveolata</taxon>
        <taxon>Dinophyceae</taxon>
        <taxon>Suessiales</taxon>
        <taxon>Symbiodiniaceae</taxon>
        <taxon>Symbiodinium</taxon>
    </lineage>
</organism>
<dbReference type="AlphaFoldDB" id="A0A1Q9EHT7"/>
<evidence type="ECO:0000256" key="1">
    <source>
        <dbReference type="SAM" id="Phobius"/>
    </source>
</evidence>
<feature type="transmembrane region" description="Helical" evidence="1">
    <location>
        <begin position="50"/>
        <end position="72"/>
    </location>
</feature>
<evidence type="ECO:0000313" key="2">
    <source>
        <dbReference type="EMBL" id="OLQ07013.1"/>
    </source>
</evidence>
<keyword evidence="1" id="KW-1133">Transmembrane helix</keyword>
<name>A0A1Q9EHT7_SYMMI</name>
<comment type="caution">
    <text evidence="2">The sequence shown here is derived from an EMBL/GenBank/DDBJ whole genome shotgun (WGS) entry which is preliminary data.</text>
</comment>
<dbReference type="EMBL" id="LSRX01000148">
    <property type="protein sequence ID" value="OLQ07013.1"/>
    <property type="molecule type" value="Genomic_DNA"/>
</dbReference>
<accession>A0A1Q9EHT7</accession>
<keyword evidence="1" id="KW-0472">Membrane</keyword>
<reference evidence="2 3" key="1">
    <citation type="submission" date="2016-02" db="EMBL/GenBank/DDBJ databases">
        <title>Genome analysis of coral dinoflagellate symbionts highlights evolutionary adaptations to a symbiotic lifestyle.</title>
        <authorList>
            <person name="Aranda M."/>
            <person name="Li Y."/>
            <person name="Liew Y.J."/>
            <person name="Baumgarten S."/>
            <person name="Simakov O."/>
            <person name="Wilson M."/>
            <person name="Piel J."/>
            <person name="Ashoor H."/>
            <person name="Bougouffa S."/>
            <person name="Bajic V.B."/>
            <person name="Ryu T."/>
            <person name="Ravasi T."/>
            <person name="Bayer T."/>
            <person name="Micklem G."/>
            <person name="Kim H."/>
            <person name="Bhak J."/>
            <person name="Lajeunesse T.C."/>
            <person name="Voolstra C.R."/>
        </authorList>
    </citation>
    <scope>NUCLEOTIDE SEQUENCE [LARGE SCALE GENOMIC DNA]</scope>
    <source>
        <strain evidence="2 3">CCMP2467</strain>
    </source>
</reference>
<gene>
    <name evidence="2" type="ORF">AK812_SmicGene9676</name>
</gene>
<protein>
    <submittedName>
        <fullName evidence="2">Uncharacterized protein</fullName>
    </submittedName>
</protein>
<feature type="transmembrane region" description="Helical" evidence="1">
    <location>
        <begin position="78"/>
        <end position="102"/>
    </location>
</feature>
<evidence type="ECO:0000313" key="3">
    <source>
        <dbReference type="Proteomes" id="UP000186817"/>
    </source>
</evidence>
<keyword evidence="1" id="KW-0812">Transmembrane</keyword>
<keyword evidence="3" id="KW-1185">Reference proteome</keyword>
<dbReference type="Proteomes" id="UP000186817">
    <property type="component" value="Unassembled WGS sequence"/>
</dbReference>
<sequence length="124" mass="13641">MLWLVADDPKRTYAEADQQLLTVVKFETGASKHGLLSLLNRSANAHQKEVSMLVHPATIVAAIVNIIVGIIITIITIIITIITIIVIISIAITITITILMSLERLQSPQRTSFDRGGVKQWSLE</sequence>
<proteinExistence type="predicted"/>